<evidence type="ECO:0000256" key="8">
    <source>
        <dbReference type="SAM" id="MobiDB-lite"/>
    </source>
</evidence>
<proteinExistence type="predicted"/>
<evidence type="ECO:0000256" key="7">
    <source>
        <dbReference type="PROSITE-ProRule" id="PRU00042"/>
    </source>
</evidence>
<dbReference type="InterPro" id="IPR013087">
    <property type="entry name" value="Znf_C2H2_type"/>
</dbReference>
<dbReference type="SMART" id="SM00355">
    <property type="entry name" value="ZnF_C2H2"/>
    <property type="match status" value="2"/>
</dbReference>
<organism evidence="10 11">
    <name type="scientific">Collybiopsis confluens</name>
    <dbReference type="NCBI Taxonomy" id="2823264"/>
    <lineage>
        <taxon>Eukaryota</taxon>
        <taxon>Fungi</taxon>
        <taxon>Dikarya</taxon>
        <taxon>Basidiomycota</taxon>
        <taxon>Agaricomycotina</taxon>
        <taxon>Agaricomycetes</taxon>
        <taxon>Agaricomycetidae</taxon>
        <taxon>Agaricales</taxon>
        <taxon>Marasmiineae</taxon>
        <taxon>Omphalotaceae</taxon>
        <taxon>Collybiopsis</taxon>
    </lineage>
</organism>
<keyword evidence="3" id="KW-0677">Repeat</keyword>
<evidence type="ECO:0000256" key="4">
    <source>
        <dbReference type="ARBA" id="ARBA00022771"/>
    </source>
</evidence>
<comment type="caution">
    <text evidence="10">The sequence shown here is derived from an EMBL/GenBank/DDBJ whole genome shotgun (WGS) entry which is preliminary data.</text>
</comment>
<dbReference type="InterPro" id="IPR036236">
    <property type="entry name" value="Znf_C2H2_sf"/>
</dbReference>
<comment type="subcellular location">
    <subcellularLocation>
        <location evidence="1">Nucleus</location>
    </subcellularLocation>
</comment>
<sequence length="193" mass="22054">MNPNGISASSISLPSIDEMFPIHLIVLPPRRRLELFEEKSPLLKQSTSLAKTHFNGGVFPDETEFRRLVADYQQSDDSSESSPTMSGGSDENQPEQVQRQDRTRRHVCVKCSKSFNRPSSLRIHTHIHNGVTPFQCPYPGCGRRFNVSSNMRRHYRKHTYPPPAFAFTEHGSAVKIQHISGLENSIKNNRRRR</sequence>
<feature type="compositionally biased region" description="Low complexity" evidence="8">
    <location>
        <begin position="80"/>
        <end position="90"/>
    </location>
</feature>
<gene>
    <name evidence="10" type="ORF">D9757_006018</name>
</gene>
<dbReference type="PANTHER" id="PTHR23235">
    <property type="entry name" value="KRUEPPEL-LIKE TRANSCRIPTION FACTOR"/>
    <property type="match status" value="1"/>
</dbReference>
<dbReference type="FunFam" id="3.30.160.60:FF:001102">
    <property type="entry name" value="Transcription factor IIIA"/>
    <property type="match status" value="1"/>
</dbReference>
<evidence type="ECO:0000256" key="6">
    <source>
        <dbReference type="ARBA" id="ARBA00023242"/>
    </source>
</evidence>
<dbReference type="PANTHER" id="PTHR23235:SF120">
    <property type="entry name" value="KRUPPEL-LIKE FACTOR 15"/>
    <property type="match status" value="1"/>
</dbReference>
<feature type="domain" description="C2H2-type" evidence="9">
    <location>
        <begin position="106"/>
        <end position="133"/>
    </location>
</feature>
<dbReference type="OrthoDB" id="6077919at2759"/>
<keyword evidence="11" id="KW-1185">Reference proteome</keyword>
<keyword evidence="4 7" id="KW-0863">Zinc-finger</keyword>
<dbReference type="AlphaFoldDB" id="A0A8H5MD73"/>
<evidence type="ECO:0000256" key="5">
    <source>
        <dbReference type="ARBA" id="ARBA00022833"/>
    </source>
</evidence>
<dbReference type="PROSITE" id="PS50157">
    <property type="entry name" value="ZINC_FINGER_C2H2_2"/>
    <property type="match status" value="2"/>
</dbReference>
<dbReference type="GO" id="GO:0000978">
    <property type="term" value="F:RNA polymerase II cis-regulatory region sequence-specific DNA binding"/>
    <property type="evidence" value="ECO:0007669"/>
    <property type="project" value="TreeGrafter"/>
</dbReference>
<keyword evidence="5" id="KW-0862">Zinc</keyword>
<dbReference type="GO" id="GO:0000981">
    <property type="term" value="F:DNA-binding transcription factor activity, RNA polymerase II-specific"/>
    <property type="evidence" value="ECO:0007669"/>
    <property type="project" value="TreeGrafter"/>
</dbReference>
<feature type="region of interest" description="Disordered" evidence="8">
    <location>
        <begin position="72"/>
        <end position="105"/>
    </location>
</feature>
<dbReference type="Gene3D" id="3.30.160.60">
    <property type="entry name" value="Classic Zinc Finger"/>
    <property type="match status" value="2"/>
</dbReference>
<reference evidence="10 11" key="1">
    <citation type="journal article" date="2020" name="ISME J.">
        <title>Uncovering the hidden diversity of litter-decomposition mechanisms in mushroom-forming fungi.</title>
        <authorList>
            <person name="Floudas D."/>
            <person name="Bentzer J."/>
            <person name="Ahren D."/>
            <person name="Johansson T."/>
            <person name="Persson P."/>
            <person name="Tunlid A."/>
        </authorList>
    </citation>
    <scope>NUCLEOTIDE SEQUENCE [LARGE SCALE GENOMIC DNA]</scope>
    <source>
        <strain evidence="10 11">CBS 406.79</strain>
    </source>
</reference>
<dbReference type="SUPFAM" id="SSF57667">
    <property type="entry name" value="beta-beta-alpha zinc fingers"/>
    <property type="match status" value="1"/>
</dbReference>
<dbReference type="GO" id="GO:0005634">
    <property type="term" value="C:nucleus"/>
    <property type="evidence" value="ECO:0007669"/>
    <property type="project" value="UniProtKB-SubCell"/>
</dbReference>
<keyword evidence="2" id="KW-0479">Metal-binding</keyword>
<name>A0A8H5MD73_9AGAR</name>
<evidence type="ECO:0000256" key="2">
    <source>
        <dbReference type="ARBA" id="ARBA00022723"/>
    </source>
</evidence>
<evidence type="ECO:0000256" key="3">
    <source>
        <dbReference type="ARBA" id="ARBA00022737"/>
    </source>
</evidence>
<evidence type="ECO:0000259" key="9">
    <source>
        <dbReference type="PROSITE" id="PS50157"/>
    </source>
</evidence>
<accession>A0A8H5MD73</accession>
<dbReference type="PROSITE" id="PS00028">
    <property type="entry name" value="ZINC_FINGER_C2H2_1"/>
    <property type="match status" value="2"/>
</dbReference>
<evidence type="ECO:0000256" key="1">
    <source>
        <dbReference type="ARBA" id="ARBA00004123"/>
    </source>
</evidence>
<keyword evidence="6" id="KW-0539">Nucleus</keyword>
<dbReference type="EMBL" id="JAACJN010000020">
    <property type="protein sequence ID" value="KAF5389678.1"/>
    <property type="molecule type" value="Genomic_DNA"/>
</dbReference>
<feature type="domain" description="C2H2-type" evidence="9">
    <location>
        <begin position="134"/>
        <end position="163"/>
    </location>
</feature>
<dbReference type="Proteomes" id="UP000518752">
    <property type="component" value="Unassembled WGS sequence"/>
</dbReference>
<dbReference type="GO" id="GO:0008270">
    <property type="term" value="F:zinc ion binding"/>
    <property type="evidence" value="ECO:0007669"/>
    <property type="project" value="UniProtKB-KW"/>
</dbReference>
<protein>
    <recommendedName>
        <fullName evidence="9">C2H2-type domain-containing protein</fullName>
    </recommendedName>
</protein>
<evidence type="ECO:0000313" key="11">
    <source>
        <dbReference type="Proteomes" id="UP000518752"/>
    </source>
</evidence>
<dbReference type="Pfam" id="PF00096">
    <property type="entry name" value="zf-C2H2"/>
    <property type="match status" value="2"/>
</dbReference>
<evidence type="ECO:0000313" key="10">
    <source>
        <dbReference type="EMBL" id="KAF5389678.1"/>
    </source>
</evidence>